<dbReference type="SMR" id="Q0ZKA4"/>
<organism evidence="5">
    <name type="scientific">Phanerodontia chrysosporium</name>
    <name type="common">White-rot fungus</name>
    <name type="synonym">Sporotrichum pruinosum</name>
    <dbReference type="NCBI Taxonomy" id="2822231"/>
    <lineage>
        <taxon>Eukaryota</taxon>
        <taxon>Fungi</taxon>
        <taxon>Dikarya</taxon>
        <taxon>Basidiomycota</taxon>
        <taxon>Agaricomycotina</taxon>
        <taxon>Agaricomycetes</taxon>
        <taxon>Polyporales</taxon>
        <taxon>Phanerochaetaceae</taxon>
        <taxon>Phanerodontia</taxon>
    </lineage>
</organism>
<dbReference type="InterPro" id="IPR015202">
    <property type="entry name" value="GO-like_E_set"/>
</dbReference>
<accession>Q0ZKA4</accession>
<dbReference type="InterPro" id="IPR013783">
    <property type="entry name" value="Ig-like_fold"/>
</dbReference>
<dbReference type="Gene3D" id="2.130.10.80">
    <property type="entry name" value="Galactose oxidase/kelch, beta-propeller"/>
    <property type="match status" value="1"/>
</dbReference>
<feature type="chain" id="PRO_5004179427" evidence="3">
    <location>
        <begin position="22"/>
        <end position="1016"/>
    </location>
</feature>
<gene>
    <name evidence="5" type="primary">cro5</name>
</gene>
<feature type="domain" description="WSC" evidence="4">
    <location>
        <begin position="153"/>
        <end position="245"/>
    </location>
</feature>
<feature type="compositionally biased region" description="Gly residues" evidence="2">
    <location>
        <begin position="254"/>
        <end position="269"/>
    </location>
</feature>
<dbReference type="SMART" id="SM00321">
    <property type="entry name" value="WSC"/>
    <property type="match status" value="4"/>
</dbReference>
<sequence>MVRSFIHLAALCALAPTLVQASSHIHNSLHLRRRLQRRALPAGWTSIGCYTDGNPGGRTLGSASYTSSTSMTQESCISFCSEQNYVYAGTEYAQECYCGNNFSNGGSSTSAADCNMPCSGNSSETCGAGNRLSVFWSGVAPPPPPETVPSVGLWQSLGCYSDGNVRTLGFGVNTDGPNTIESCTEACFNAGYPLAGAEYSVQCFCGSSFAAGAGPTPLSDCNMVCAGNSSEFCGGPNRLNVYNYTGSLPSGPSNPGGGNGGGGGGGAGSGVSPVESGLPTGWTYAACYVDNAFGRIFQTQLPDDPNLTVESCVSSCNSQNFTLAGMEFSTQCFCGDELINGAVEGSEADCSMGCGGNANEACGGPNRLSVYTSTGNVTALPVPVAQNTSLPGNWKYQGCIHENTTTRVFPYQLILPNNSAETCLTQCAAFGYPAAGMEFADECYCGDVEDFTNNSPGLAAESDCNIACSGDPIHICGGANRLSYYTWDGNLNVWHTPENIGRYEFLIGGVVVPLVVTLGINNKIAMVEKFGTSEFDNSTGAYELDLTLVDQFDKAWRTMHVKSDVFCSGSIILPDKGARQLNVGGWSLDSTQGVRLYTPDGTPGVNGTNDWEENFNELHLQRQRWYPTAMIMANGSILVVGGELGSNGPPEPSLEILPKPDGTGDTWMFLDYLNRTDPYNLYPFLHVLPSGRIFIGYYNEARLLDPVTLQTDVVLPNMPGSVTSPLAGRTYPMEGTAVMMPQYAPYTDPVTIMVCGGSNSGDALDNCVSIQPEAENPTWVLERMPSKRVMTCIAALPDGTFLIVNGAKQGQAGFGLADFPNYNAILYDPAQPVNQRFSILNNTIVAHLYHSEATLLYDGRVLISGSDPQTNNPDGTPKFPEEMRIEVYIPPYLNEGRTQPNYTISETDWQYGGQYQIVVNLFHGTTDTMRVSMIAATSSTHGNAMGGRTIFPEFSCAGTTCTITAPPNAKVCPPGWHQLFILDGPTPSYSHWIRVGGDPARLGEWPDFPDFTLPGV</sequence>
<evidence type="ECO:0000256" key="3">
    <source>
        <dbReference type="SAM" id="SignalP"/>
    </source>
</evidence>
<feature type="region of interest" description="Disordered" evidence="2">
    <location>
        <begin position="252"/>
        <end position="272"/>
    </location>
</feature>
<dbReference type="InterPro" id="IPR037293">
    <property type="entry name" value="Gal_Oxidase_central_sf"/>
</dbReference>
<dbReference type="PROSITE" id="PS51212">
    <property type="entry name" value="WSC"/>
    <property type="match status" value="4"/>
</dbReference>
<dbReference type="PANTHER" id="PTHR32208:SF105">
    <property type="entry name" value="COPPER RADICAL OXIDASE"/>
    <property type="match status" value="1"/>
</dbReference>
<keyword evidence="1 3" id="KW-0732">Signal</keyword>
<dbReference type="InterPro" id="IPR009880">
    <property type="entry name" value="Glyoxal_oxidase_N"/>
</dbReference>
<dbReference type="CDD" id="cd02851">
    <property type="entry name" value="E_set_GO_C"/>
    <property type="match status" value="1"/>
</dbReference>
<evidence type="ECO:0000256" key="2">
    <source>
        <dbReference type="SAM" id="MobiDB-lite"/>
    </source>
</evidence>
<dbReference type="EMBL" id="DQ398771">
    <property type="protein sequence ID" value="ABD61576.1"/>
    <property type="molecule type" value="mRNA"/>
</dbReference>
<dbReference type="Pfam" id="PF09118">
    <property type="entry name" value="GO-like_E_set"/>
    <property type="match status" value="1"/>
</dbReference>
<feature type="domain" description="WSC" evidence="4">
    <location>
        <begin position="393"/>
        <end position="488"/>
    </location>
</feature>
<dbReference type="Gene3D" id="2.60.40.10">
    <property type="entry name" value="Immunoglobulins"/>
    <property type="match status" value="1"/>
</dbReference>
<reference evidence="5" key="1">
    <citation type="journal article" date="2006" name="Appl. Environ. Microbiol.">
        <title>Structure, organization, and transcriptional regulation of a family of copper radical oxidase genes in the lignin-degrading basidiomycete Phanerochaete chrysosporium.</title>
        <authorList>
            <person name="Vanden Wymelenberg A."/>
            <person name="Sabat G."/>
            <person name="Mozuch M."/>
            <person name="Kersten P.J."/>
            <person name="Cullen D."/>
            <person name="Blanchette R.A."/>
        </authorList>
    </citation>
    <scope>NUCLEOTIDE SEQUENCE</scope>
    <source>
        <strain evidence="5">BKM-F-1767</strain>
    </source>
</reference>
<feature type="signal peptide" evidence="3">
    <location>
        <begin position="1"/>
        <end position="21"/>
    </location>
</feature>
<dbReference type="VEuPathDB" id="FungiDB:AGR57_14187"/>
<dbReference type="PANTHER" id="PTHR32208">
    <property type="entry name" value="SECRETED PROTEIN-RELATED"/>
    <property type="match status" value="1"/>
</dbReference>
<feature type="domain" description="WSC" evidence="4">
    <location>
        <begin position="281"/>
        <end position="374"/>
    </location>
</feature>
<protein>
    <submittedName>
        <fullName evidence="5">Copper radical oxidase</fullName>
    </submittedName>
</protein>
<dbReference type="InterPro" id="IPR011043">
    <property type="entry name" value="Gal_Oxase/kelch_b-propeller"/>
</dbReference>
<dbReference type="AlphaFoldDB" id="Q0ZKA4"/>
<dbReference type="InterPro" id="IPR002889">
    <property type="entry name" value="WSC_carb-bd"/>
</dbReference>
<evidence type="ECO:0000259" key="4">
    <source>
        <dbReference type="PROSITE" id="PS51212"/>
    </source>
</evidence>
<evidence type="ECO:0000313" key="5">
    <source>
        <dbReference type="EMBL" id="ABD61576.1"/>
    </source>
</evidence>
<proteinExistence type="evidence at transcript level"/>
<name>Q0ZKA4_PHACH</name>
<dbReference type="Pfam" id="PF01822">
    <property type="entry name" value="WSC"/>
    <property type="match status" value="4"/>
</dbReference>
<evidence type="ECO:0000256" key="1">
    <source>
        <dbReference type="ARBA" id="ARBA00022729"/>
    </source>
</evidence>
<dbReference type="Pfam" id="PF07250">
    <property type="entry name" value="Glyoxal_oxid_N"/>
    <property type="match status" value="1"/>
</dbReference>
<dbReference type="InterPro" id="IPR014756">
    <property type="entry name" value="Ig_E-set"/>
</dbReference>
<feature type="domain" description="WSC" evidence="4">
    <location>
        <begin position="43"/>
        <end position="138"/>
    </location>
</feature>
<dbReference type="SUPFAM" id="SSF50965">
    <property type="entry name" value="Galactose oxidase, central domain"/>
    <property type="match status" value="1"/>
</dbReference>
<dbReference type="SUPFAM" id="SSF81296">
    <property type="entry name" value="E set domains"/>
    <property type="match status" value="1"/>
</dbReference>